<evidence type="ECO:0000313" key="3">
    <source>
        <dbReference type="Proteomes" id="UP000658258"/>
    </source>
</evidence>
<evidence type="ECO:0008006" key="4">
    <source>
        <dbReference type="Google" id="ProtNLM"/>
    </source>
</evidence>
<keyword evidence="1" id="KW-0732">Signal</keyword>
<evidence type="ECO:0000256" key="1">
    <source>
        <dbReference type="SAM" id="SignalP"/>
    </source>
</evidence>
<gene>
    <name evidence="2" type="ORF">GCM10011340_09770</name>
</gene>
<proteinExistence type="predicted"/>
<dbReference type="RefSeq" id="WP_189629060.1">
    <property type="nucleotide sequence ID" value="NZ_BNAG01000001.1"/>
</dbReference>
<keyword evidence="3" id="KW-1185">Reference proteome</keyword>
<sequence>MKKIIALLTLLVAAFSCANETYLFADKKQEEALAQHSQALLGRWAPEKAPNDQFMVGFKQVEEGMALQTPSGTKMVQNIQPVGALGLAIHLTDGNVSRKVMAQFTSYQRTTLVLMNTEGLDLGIGSQYPLVLRKTKEETVTTASSMK</sequence>
<reference evidence="3" key="1">
    <citation type="journal article" date="2019" name="Int. J. Syst. Evol. Microbiol.">
        <title>The Global Catalogue of Microorganisms (GCM) 10K type strain sequencing project: providing services to taxonomists for standard genome sequencing and annotation.</title>
        <authorList>
            <consortium name="The Broad Institute Genomics Platform"/>
            <consortium name="The Broad Institute Genome Sequencing Center for Infectious Disease"/>
            <person name="Wu L."/>
            <person name="Ma J."/>
        </authorList>
    </citation>
    <scope>NUCLEOTIDE SEQUENCE [LARGE SCALE GENOMIC DNA]</scope>
    <source>
        <strain evidence="3">CGMCC 1.15111</strain>
    </source>
</reference>
<name>A0ABQ3I202_9BACT</name>
<feature type="chain" id="PRO_5045669910" description="Lipocalin-like domain-containing protein" evidence="1">
    <location>
        <begin position="19"/>
        <end position="147"/>
    </location>
</feature>
<dbReference type="PROSITE" id="PS51257">
    <property type="entry name" value="PROKAR_LIPOPROTEIN"/>
    <property type="match status" value="1"/>
</dbReference>
<evidence type="ECO:0000313" key="2">
    <source>
        <dbReference type="EMBL" id="GHE56849.1"/>
    </source>
</evidence>
<organism evidence="2 3">
    <name type="scientific">Roseivirga thermotolerans</name>
    <dbReference type="NCBI Taxonomy" id="1758176"/>
    <lineage>
        <taxon>Bacteria</taxon>
        <taxon>Pseudomonadati</taxon>
        <taxon>Bacteroidota</taxon>
        <taxon>Cytophagia</taxon>
        <taxon>Cytophagales</taxon>
        <taxon>Roseivirgaceae</taxon>
        <taxon>Roseivirga</taxon>
    </lineage>
</organism>
<dbReference type="Proteomes" id="UP000658258">
    <property type="component" value="Unassembled WGS sequence"/>
</dbReference>
<comment type="caution">
    <text evidence="2">The sequence shown here is derived from an EMBL/GenBank/DDBJ whole genome shotgun (WGS) entry which is preliminary data.</text>
</comment>
<accession>A0ABQ3I202</accession>
<protein>
    <recommendedName>
        <fullName evidence="4">Lipocalin-like domain-containing protein</fullName>
    </recommendedName>
</protein>
<feature type="signal peptide" evidence="1">
    <location>
        <begin position="1"/>
        <end position="18"/>
    </location>
</feature>
<dbReference type="EMBL" id="BNAG01000001">
    <property type="protein sequence ID" value="GHE56849.1"/>
    <property type="molecule type" value="Genomic_DNA"/>
</dbReference>